<dbReference type="PROSITE" id="PS00871">
    <property type="entry name" value="CLPAB_2"/>
    <property type="match status" value="1"/>
</dbReference>
<dbReference type="InterPro" id="IPR050130">
    <property type="entry name" value="ClpA_ClpB"/>
</dbReference>
<dbReference type="PROSITE" id="PS50151">
    <property type="entry name" value="UVR"/>
    <property type="match status" value="1"/>
</dbReference>
<evidence type="ECO:0000256" key="3">
    <source>
        <dbReference type="ARBA" id="ARBA00022840"/>
    </source>
</evidence>
<evidence type="ECO:0000313" key="8">
    <source>
        <dbReference type="EMBL" id="EJX03738.1"/>
    </source>
</evidence>
<proteinExistence type="predicted"/>
<dbReference type="GO" id="GO:0034605">
    <property type="term" value="P:cellular response to heat"/>
    <property type="evidence" value="ECO:0007669"/>
    <property type="project" value="TreeGrafter"/>
</dbReference>
<comment type="caution">
    <text evidence="8">The sequence shown here is derived from an EMBL/GenBank/DDBJ whole genome shotgun (WGS) entry which is preliminary data.</text>
</comment>
<dbReference type="Gene3D" id="3.40.50.300">
    <property type="entry name" value="P-loop containing nucleotide triphosphate hydrolases"/>
    <property type="match status" value="2"/>
</dbReference>
<dbReference type="AlphaFoldDB" id="J9GN63"/>
<dbReference type="GO" id="GO:0016887">
    <property type="term" value="F:ATP hydrolysis activity"/>
    <property type="evidence" value="ECO:0007669"/>
    <property type="project" value="InterPro"/>
</dbReference>
<dbReference type="Pfam" id="PF10431">
    <property type="entry name" value="ClpB_D2-small"/>
    <property type="match status" value="1"/>
</dbReference>
<dbReference type="InterPro" id="IPR001270">
    <property type="entry name" value="ClpA/B"/>
</dbReference>
<dbReference type="Pfam" id="PF07724">
    <property type="entry name" value="AAA_2"/>
    <property type="match status" value="1"/>
</dbReference>
<dbReference type="InterPro" id="IPR001943">
    <property type="entry name" value="UVR_dom"/>
</dbReference>
<keyword evidence="2" id="KW-0547">Nucleotide-binding</keyword>
<evidence type="ECO:0000256" key="5">
    <source>
        <dbReference type="SAM" id="Coils"/>
    </source>
</evidence>
<dbReference type="InterPro" id="IPR041546">
    <property type="entry name" value="ClpA/ClpB_AAA_lid"/>
</dbReference>
<feature type="domain" description="UVR" evidence="7">
    <location>
        <begin position="454"/>
        <end position="489"/>
    </location>
</feature>
<dbReference type="CDD" id="cd00009">
    <property type="entry name" value="AAA"/>
    <property type="match status" value="1"/>
</dbReference>
<dbReference type="InterPro" id="IPR028299">
    <property type="entry name" value="ClpA/B_CS2"/>
</dbReference>
<name>J9GN63_9ZZZZ</name>
<feature type="region of interest" description="Disordered" evidence="6">
    <location>
        <begin position="69"/>
        <end position="89"/>
    </location>
</feature>
<sequence>MNYEIPAGTARLIKHGGRIALRYHLLKTTTLCLLLSILEDGMAAVQALKQIGIDTEALIKQIEETLTQSQAAEGAPAETTNEQPAEGAAETLPELDVVCLRIVKLLVLEDRLANGKREGDLLLMLAMLHDRNNEAKTLLQSLGVTYESLINTQRTEPVKSDFSFPDEDDSPYPNDEGPKSEKPTRQKDQAAKSHSDTPITDNFGTDLTAVALKGGLDPVVGRETEIQRVIQIMCRRKKNNPIIIGEPGVGKSAIVEGLANRIAHRRVPHLLLGKRVVALDMASVVAGTQYRGQFEERLRRLIQELKSHPEIILFIDEIHTIIGAGSAPGSLDAANILKPALARGEVQCIGATTTGEFKKTIEKDGALDRRFQKVMLEPTTAEESLLILQNIKGRYEAHHNVTFTDDALKACVDLTTRYVTDRALPDKAIDALDEAGARTHLAGTETPKMLEEKEKEIDQLREAKVQAAQNQNYELAANLRDQVQQLTIELENLTTQWQHEQKEHPSTVDENAVAEVVSMMSGVPVTRVAAKEGERLKGMRQALASRVIAQDKAVERLTRAITRSRIGLKGTDRPIGTFLFVGPTGVGKTHLVKCLAEWMFGSKDALIRIDMSEYGEKYSVSRLLGAPPGYVGYEEGGQLTERVRRHPYSVILLDEIEKAHPDVFNTLLQVMDEGRLTDGNGTTVDFRNTIIILTSNSGTRQLREFGRGLGFDRIEGDITGEEAEHIILKVLRKQFAPEFLNRVDDIIMFNPLTKENAYDIAGLEFNDLLRRMQLNGFELTLSEAARQLVVDKGFDAQYGARSLKRSIQHHIEDPLCDFIIEHPEARSFTAQVVDGKVTIEAQA</sequence>
<reference evidence="8" key="1">
    <citation type="journal article" date="2012" name="PLoS ONE">
        <title>Gene sets for utilization of primary and secondary nutrition supplies in the distal gut of endangered iberian lynx.</title>
        <authorList>
            <person name="Alcaide M."/>
            <person name="Messina E."/>
            <person name="Richter M."/>
            <person name="Bargiela R."/>
            <person name="Peplies J."/>
            <person name="Huws S.A."/>
            <person name="Newbold C.J."/>
            <person name="Golyshin P.N."/>
            <person name="Simon M.A."/>
            <person name="Lopez G."/>
            <person name="Yakimov M.M."/>
            <person name="Ferrer M."/>
        </authorList>
    </citation>
    <scope>NUCLEOTIDE SEQUENCE</scope>
</reference>
<organism evidence="8">
    <name type="scientific">gut metagenome</name>
    <dbReference type="NCBI Taxonomy" id="749906"/>
    <lineage>
        <taxon>unclassified sequences</taxon>
        <taxon>metagenomes</taxon>
        <taxon>organismal metagenomes</taxon>
    </lineage>
</organism>
<keyword evidence="4" id="KW-0143">Chaperone</keyword>
<dbReference type="SUPFAM" id="SSF52540">
    <property type="entry name" value="P-loop containing nucleoside triphosphate hydrolases"/>
    <property type="match status" value="2"/>
</dbReference>
<dbReference type="InterPro" id="IPR003593">
    <property type="entry name" value="AAA+_ATPase"/>
</dbReference>
<dbReference type="PANTHER" id="PTHR11638:SF18">
    <property type="entry name" value="HEAT SHOCK PROTEIN 104"/>
    <property type="match status" value="1"/>
</dbReference>
<dbReference type="InterPro" id="IPR027417">
    <property type="entry name" value="P-loop_NTPase"/>
</dbReference>
<feature type="coiled-coil region" evidence="5">
    <location>
        <begin position="450"/>
        <end position="503"/>
    </location>
</feature>
<evidence type="ECO:0000256" key="4">
    <source>
        <dbReference type="ARBA" id="ARBA00023186"/>
    </source>
</evidence>
<dbReference type="Gene3D" id="1.10.1780.10">
    <property type="entry name" value="Clp, N-terminal domain"/>
    <property type="match status" value="1"/>
</dbReference>
<dbReference type="InterPro" id="IPR036628">
    <property type="entry name" value="Clp_N_dom_sf"/>
</dbReference>
<dbReference type="InterPro" id="IPR019489">
    <property type="entry name" value="Clp_ATPase_C"/>
</dbReference>
<dbReference type="Gene3D" id="4.10.860.10">
    <property type="entry name" value="UVR domain"/>
    <property type="match status" value="1"/>
</dbReference>
<dbReference type="SMART" id="SM00382">
    <property type="entry name" value="AAA"/>
    <property type="match status" value="2"/>
</dbReference>
<dbReference type="Pfam" id="PF00004">
    <property type="entry name" value="AAA"/>
    <property type="match status" value="1"/>
</dbReference>
<keyword evidence="5" id="KW-0175">Coiled coil</keyword>
<feature type="region of interest" description="Disordered" evidence="6">
    <location>
        <begin position="156"/>
        <end position="203"/>
    </location>
</feature>
<dbReference type="Gene3D" id="1.10.8.60">
    <property type="match status" value="2"/>
</dbReference>
<accession>J9GN63</accession>
<dbReference type="SMART" id="SM01086">
    <property type="entry name" value="ClpB_D2-small"/>
    <property type="match status" value="1"/>
</dbReference>
<protein>
    <submittedName>
        <fullName evidence="8">Negative regulator of genetic competence ClpC/MecB</fullName>
    </submittedName>
</protein>
<keyword evidence="1" id="KW-0677">Repeat</keyword>
<dbReference type="FunFam" id="3.40.50.300:FF:000010">
    <property type="entry name" value="Chaperone clpB 1, putative"/>
    <property type="match status" value="1"/>
</dbReference>
<gene>
    <name evidence="8" type="ORF">EVA_08162</name>
</gene>
<dbReference type="PANTHER" id="PTHR11638">
    <property type="entry name" value="ATP-DEPENDENT CLP PROTEASE"/>
    <property type="match status" value="1"/>
</dbReference>
<evidence type="ECO:0000256" key="1">
    <source>
        <dbReference type="ARBA" id="ARBA00022737"/>
    </source>
</evidence>
<dbReference type="InterPro" id="IPR018368">
    <property type="entry name" value="ClpA/B_CS1"/>
</dbReference>
<dbReference type="PROSITE" id="PS00870">
    <property type="entry name" value="CLPAB_1"/>
    <property type="match status" value="1"/>
</dbReference>
<feature type="compositionally biased region" description="Basic and acidic residues" evidence="6">
    <location>
        <begin position="176"/>
        <end position="195"/>
    </location>
</feature>
<evidence type="ECO:0000259" key="7">
    <source>
        <dbReference type="PROSITE" id="PS50151"/>
    </source>
</evidence>
<evidence type="ECO:0000256" key="2">
    <source>
        <dbReference type="ARBA" id="ARBA00022741"/>
    </source>
</evidence>
<dbReference type="InterPro" id="IPR003959">
    <property type="entry name" value="ATPase_AAA_core"/>
</dbReference>
<dbReference type="GO" id="GO:0005737">
    <property type="term" value="C:cytoplasm"/>
    <property type="evidence" value="ECO:0007669"/>
    <property type="project" value="TreeGrafter"/>
</dbReference>
<dbReference type="PRINTS" id="PR00300">
    <property type="entry name" value="CLPPROTEASEA"/>
</dbReference>
<dbReference type="Pfam" id="PF17871">
    <property type="entry name" value="AAA_lid_9"/>
    <property type="match status" value="1"/>
</dbReference>
<keyword evidence="3" id="KW-0067">ATP-binding</keyword>
<dbReference type="EMBL" id="AMCI01002056">
    <property type="protein sequence ID" value="EJX03738.1"/>
    <property type="molecule type" value="Genomic_DNA"/>
</dbReference>
<dbReference type="GO" id="GO:0005524">
    <property type="term" value="F:ATP binding"/>
    <property type="evidence" value="ECO:0007669"/>
    <property type="project" value="UniProtKB-KW"/>
</dbReference>
<evidence type="ECO:0000256" key="6">
    <source>
        <dbReference type="SAM" id="MobiDB-lite"/>
    </source>
</evidence>
<dbReference type="FunFam" id="3.40.50.300:FF:000025">
    <property type="entry name" value="ATP-dependent Clp protease subunit"/>
    <property type="match status" value="1"/>
</dbReference>
<dbReference type="CDD" id="cd19499">
    <property type="entry name" value="RecA-like_ClpB_Hsp104-like"/>
    <property type="match status" value="1"/>
</dbReference>